<accession>N1VQH2</accession>
<dbReference type="Proteomes" id="UP000012371">
    <property type="component" value="Unassembled WGS sequence"/>
</dbReference>
<evidence type="ECO:0000313" key="2">
    <source>
        <dbReference type="EMBL" id="EMY60693.1"/>
    </source>
</evidence>
<feature type="signal peptide" evidence="1">
    <location>
        <begin position="1"/>
        <end position="24"/>
    </location>
</feature>
<dbReference type="RefSeq" id="WP_002974804.1">
    <property type="nucleotide sequence ID" value="NZ_AOGW02000012.1"/>
</dbReference>
<organism evidence="2 3">
    <name type="scientific">Leptospira terpstrae serovar Hualin str. LT 11-33 = ATCC 700639</name>
    <dbReference type="NCBI Taxonomy" id="1257025"/>
    <lineage>
        <taxon>Bacteria</taxon>
        <taxon>Pseudomonadati</taxon>
        <taxon>Spirochaetota</taxon>
        <taxon>Spirochaetia</taxon>
        <taxon>Leptospirales</taxon>
        <taxon>Leptospiraceae</taxon>
        <taxon>Leptospira</taxon>
    </lineage>
</organism>
<evidence type="ECO:0000256" key="1">
    <source>
        <dbReference type="SAM" id="SignalP"/>
    </source>
</evidence>
<dbReference type="AlphaFoldDB" id="N1VQH2"/>
<dbReference type="STRING" id="1257025.LEP1GSC203_0343"/>
<proteinExistence type="predicted"/>
<sequence length="388" mass="42494">MKNILLIRKKFLLTLIFFTLVNSAASPNCRAKKEDIISTFFSILADMHKECQSGTYNLLCPAPPRSDIPCKCDYQPYCYNNFFRNEKLSCTPGRSIKGPSNNGNYEVTLWETLDPYHGAATKCGVQYYTYSGSDPKVHEVGCSNPERKMIQFDTASLGYDAFNSSPPAGISSVSPNMNTIVYENESINVYFDRSIKADSVSFGGDMGSNVDPNFKFRRSIDFNDTLFVKPNGSWPLGRQKSLTINYKDLSDQPSNPVISFNIIPSGTSKTPSFGTCKVPCKLSWQESYAIQFTATGGVGPYKWYSAVSLPPGISLDLPASYYGALPPNASLSEQGVLSGPATNNFFGIYYFGVVVVDSVGQVYPELVVVDTTDLAAQLAACYLLGICG</sequence>
<evidence type="ECO:0000313" key="3">
    <source>
        <dbReference type="Proteomes" id="UP000012371"/>
    </source>
</evidence>
<gene>
    <name evidence="2" type="ORF">LEP1GSC203_0343</name>
</gene>
<feature type="chain" id="PRO_5004113206" evidence="1">
    <location>
        <begin position="25"/>
        <end position="388"/>
    </location>
</feature>
<name>N1VQH2_9LEPT</name>
<keyword evidence="1" id="KW-0732">Signal</keyword>
<keyword evidence="3" id="KW-1185">Reference proteome</keyword>
<dbReference type="EMBL" id="AOGW02000012">
    <property type="protein sequence ID" value="EMY60693.1"/>
    <property type="molecule type" value="Genomic_DNA"/>
</dbReference>
<comment type="caution">
    <text evidence="2">The sequence shown here is derived from an EMBL/GenBank/DDBJ whole genome shotgun (WGS) entry which is preliminary data.</text>
</comment>
<reference evidence="2" key="1">
    <citation type="submission" date="2013-03" db="EMBL/GenBank/DDBJ databases">
        <authorList>
            <person name="Harkins D.M."/>
            <person name="Durkin A.S."/>
            <person name="Brinkac L.M."/>
            <person name="Haft D.H."/>
            <person name="Selengut J.D."/>
            <person name="Sanka R."/>
            <person name="DePew J."/>
            <person name="Purushe J."/>
            <person name="Hartskeerl R.A."/>
            <person name="Ahmed A."/>
            <person name="van der Linden H."/>
            <person name="Goris M.G.A."/>
            <person name="Vinetz J.M."/>
            <person name="Sutton G.G."/>
            <person name="Nierman W.C."/>
            <person name="Fouts D.E."/>
        </authorList>
    </citation>
    <scope>NUCLEOTIDE SEQUENCE [LARGE SCALE GENOMIC DNA]</scope>
    <source>
        <strain evidence="2">LT 11-33</strain>
    </source>
</reference>
<dbReference type="OrthoDB" id="335106at2"/>
<protein>
    <submittedName>
        <fullName evidence="2">Uncharacterized protein</fullName>
    </submittedName>
</protein>